<organism evidence="2 3">
    <name type="scientific">Corynebacterium poyangense</name>
    <dbReference type="NCBI Taxonomy" id="2684405"/>
    <lineage>
        <taxon>Bacteria</taxon>
        <taxon>Bacillati</taxon>
        <taxon>Actinomycetota</taxon>
        <taxon>Actinomycetes</taxon>
        <taxon>Mycobacteriales</taxon>
        <taxon>Corynebacteriaceae</taxon>
        <taxon>Corynebacterium</taxon>
    </lineage>
</organism>
<dbReference type="GO" id="GO:0003824">
    <property type="term" value="F:catalytic activity"/>
    <property type="evidence" value="ECO:0007669"/>
    <property type="project" value="InterPro"/>
</dbReference>
<dbReference type="InterPro" id="IPR036265">
    <property type="entry name" value="HIT-like_sf"/>
</dbReference>
<dbReference type="Proteomes" id="UP000516320">
    <property type="component" value="Chromosome"/>
</dbReference>
<dbReference type="EMBL" id="CP046884">
    <property type="protein sequence ID" value="QNQ90339.1"/>
    <property type="molecule type" value="Genomic_DNA"/>
</dbReference>
<feature type="region of interest" description="Disordered" evidence="1">
    <location>
        <begin position="54"/>
        <end position="80"/>
    </location>
</feature>
<evidence type="ECO:0000313" key="2">
    <source>
        <dbReference type="EMBL" id="QNQ90339.1"/>
    </source>
</evidence>
<dbReference type="SUPFAM" id="SSF54197">
    <property type="entry name" value="HIT-like"/>
    <property type="match status" value="1"/>
</dbReference>
<sequence>MISRRRRTSDTVSNVNNPEETVGQTTQSYIDTGIGTPDRLERLWAPYRMSYIRSRPKKSGGSEDCAEDLKGENSQDPFLRAPRLSDEDGLIIARGKKVYVLLNLFPYNSGHLMVVPYRKVANLEDLTAEECSELMAFAQQAVKVLKRVSQPKGINIGLNLGRPAGGSVSDHLHLHVVPRWPGDANFMTIIDGVKVLPELLKDTRRLLAEAWEELAQEEKDA</sequence>
<keyword evidence="3" id="KW-1185">Reference proteome</keyword>
<dbReference type="PANTHER" id="PTHR42997:SF1">
    <property type="entry name" value="AP-4-A PHOSPHORYLASE"/>
    <property type="match status" value="1"/>
</dbReference>
<dbReference type="Gene3D" id="3.30.428.10">
    <property type="entry name" value="HIT-like"/>
    <property type="match status" value="1"/>
</dbReference>
<protein>
    <submittedName>
        <fullName evidence="2">HIT domain-containing protein</fullName>
    </submittedName>
</protein>
<dbReference type="InterPro" id="IPR039383">
    <property type="entry name" value="FHIT"/>
</dbReference>
<dbReference type="Pfam" id="PF01230">
    <property type="entry name" value="HIT"/>
    <property type="match status" value="1"/>
</dbReference>
<dbReference type="CDD" id="cd01275">
    <property type="entry name" value="FHIT"/>
    <property type="match status" value="1"/>
</dbReference>
<proteinExistence type="predicted"/>
<dbReference type="KEGG" id="cpoy:GP475_06565"/>
<dbReference type="InterPro" id="IPR052908">
    <property type="entry name" value="AP-4-A_phosphorylase"/>
</dbReference>
<accession>A0A7H0SP64</accession>
<dbReference type="PANTHER" id="PTHR42997">
    <property type="entry name" value="HIT FAMILY HYDROLASE"/>
    <property type="match status" value="1"/>
</dbReference>
<dbReference type="InterPro" id="IPR011146">
    <property type="entry name" value="HIT-like"/>
</dbReference>
<dbReference type="RefSeq" id="WP_187973655.1">
    <property type="nucleotide sequence ID" value="NZ_CP046884.1"/>
</dbReference>
<dbReference type="PROSITE" id="PS51084">
    <property type="entry name" value="HIT_2"/>
    <property type="match status" value="1"/>
</dbReference>
<feature type="compositionally biased region" description="Polar residues" evidence="1">
    <location>
        <begin position="10"/>
        <end position="30"/>
    </location>
</feature>
<dbReference type="AlphaFoldDB" id="A0A7H0SP64"/>
<evidence type="ECO:0000313" key="3">
    <source>
        <dbReference type="Proteomes" id="UP000516320"/>
    </source>
</evidence>
<reference evidence="2 3" key="1">
    <citation type="submission" date="2019-12" db="EMBL/GenBank/DDBJ databases">
        <title>Corynebacterium sp. nov., isolated from feces of the Anser Albifrons in China.</title>
        <authorList>
            <person name="Liu Q."/>
        </authorList>
    </citation>
    <scope>NUCLEOTIDE SEQUENCE [LARGE SCALE GENOMIC DNA]</scope>
    <source>
        <strain evidence="2 3">4H37-19</strain>
    </source>
</reference>
<evidence type="ECO:0000256" key="1">
    <source>
        <dbReference type="SAM" id="MobiDB-lite"/>
    </source>
</evidence>
<gene>
    <name evidence="2" type="ORF">GP475_06565</name>
</gene>
<name>A0A7H0SP64_9CORY</name>
<feature type="region of interest" description="Disordered" evidence="1">
    <location>
        <begin position="1"/>
        <end position="34"/>
    </location>
</feature>